<name>A0A3Q8X6H9_9BACL</name>
<keyword evidence="3" id="KW-1185">Reference proteome</keyword>
<feature type="transmembrane region" description="Helical" evidence="1">
    <location>
        <begin position="30"/>
        <end position="48"/>
    </location>
</feature>
<keyword evidence="1" id="KW-0472">Membrane</keyword>
<evidence type="ECO:0000313" key="2">
    <source>
        <dbReference type="EMBL" id="AZN40404.1"/>
    </source>
</evidence>
<evidence type="ECO:0000313" key="3">
    <source>
        <dbReference type="Proteomes" id="UP000272528"/>
    </source>
</evidence>
<evidence type="ECO:0000256" key="1">
    <source>
        <dbReference type="SAM" id="Phobius"/>
    </source>
</evidence>
<accession>A0A3Q8X6H9</accession>
<proteinExistence type="predicted"/>
<dbReference type="KEGG" id="palb:EJC50_12650"/>
<keyword evidence="1" id="KW-1133">Transmembrane helix</keyword>
<dbReference type="Pfam" id="PF18159">
    <property type="entry name" value="S_4TM"/>
    <property type="match status" value="1"/>
</dbReference>
<keyword evidence="1" id="KW-0812">Transmembrane</keyword>
<sequence length="293" mass="34043">MLSKQNDSKHQALLVALRYYYDRAKMLHRYRVSGNILMALLGLVMSMVPGVKPVSIYILPVIGFVWLLLSVILLQELEKKITRRAATIQEEFDTSLFELPWRDRLVGRKASPEQVAHASQRFKGDRSKLLDWYTGLNAPSHFLNVLLAQRSSLAWDVKLRKRYAILVGVLSLVYLITTITICWRSDLKTYILTMLIPSASILLHGITTCSEHWRRALSCEEVVQDLLELYRIKARNLERDILHECREFQDFIFLKRCDITLIPNKIYWLSRDNDDQVMKQINAELSNISHDAV</sequence>
<dbReference type="InterPro" id="IPR049920">
    <property type="entry name" value="IK1_05631-like"/>
</dbReference>
<dbReference type="RefSeq" id="WP_126015635.1">
    <property type="nucleotide sequence ID" value="NZ_CP034437.1"/>
</dbReference>
<dbReference type="OrthoDB" id="2943409at2"/>
<feature type="transmembrane region" description="Helical" evidence="1">
    <location>
        <begin position="54"/>
        <end position="74"/>
    </location>
</feature>
<dbReference type="Proteomes" id="UP000272528">
    <property type="component" value="Chromosome"/>
</dbReference>
<dbReference type="AlphaFoldDB" id="A0A3Q8X6H9"/>
<gene>
    <name evidence="2" type="ORF">EJC50_12650</name>
</gene>
<protein>
    <submittedName>
        <fullName evidence="2">Uncharacterized protein</fullName>
    </submittedName>
</protein>
<feature type="transmembrane region" description="Helical" evidence="1">
    <location>
        <begin position="189"/>
        <end position="207"/>
    </location>
</feature>
<organism evidence="2 3">
    <name type="scientific">Paenibacillus albus</name>
    <dbReference type="NCBI Taxonomy" id="2495582"/>
    <lineage>
        <taxon>Bacteria</taxon>
        <taxon>Bacillati</taxon>
        <taxon>Bacillota</taxon>
        <taxon>Bacilli</taxon>
        <taxon>Bacillales</taxon>
        <taxon>Paenibacillaceae</taxon>
        <taxon>Paenibacillus</taxon>
    </lineage>
</organism>
<feature type="transmembrane region" description="Helical" evidence="1">
    <location>
        <begin position="163"/>
        <end position="183"/>
    </location>
</feature>
<reference evidence="3" key="1">
    <citation type="submission" date="2018-12" db="EMBL/GenBank/DDBJ databases">
        <title>Genome sequence of Peanibacillus sp.</title>
        <authorList>
            <person name="Subramani G."/>
            <person name="Srinivasan S."/>
            <person name="Kim M.K."/>
        </authorList>
    </citation>
    <scope>NUCLEOTIDE SEQUENCE [LARGE SCALE GENOMIC DNA]</scope>
    <source>
        <strain evidence="3">18JY67-1</strain>
    </source>
</reference>
<dbReference type="EMBL" id="CP034437">
    <property type="protein sequence ID" value="AZN40404.1"/>
    <property type="molecule type" value="Genomic_DNA"/>
</dbReference>